<keyword evidence="2" id="KW-0812">Transmembrane</keyword>
<comment type="caution">
    <text evidence="3">The sequence shown here is derived from an EMBL/GenBank/DDBJ whole genome shotgun (WGS) entry which is preliminary data.</text>
</comment>
<name>A0A8H6XK03_9AGAR</name>
<dbReference type="Proteomes" id="UP000620124">
    <property type="component" value="Unassembled WGS sequence"/>
</dbReference>
<evidence type="ECO:0000256" key="2">
    <source>
        <dbReference type="SAM" id="Phobius"/>
    </source>
</evidence>
<dbReference type="OrthoDB" id="5292999at2759"/>
<evidence type="ECO:0000313" key="4">
    <source>
        <dbReference type="Proteomes" id="UP000620124"/>
    </source>
</evidence>
<protein>
    <submittedName>
        <fullName evidence="3">Uncharacterized protein</fullName>
    </submittedName>
</protein>
<organism evidence="3 4">
    <name type="scientific">Mycena venus</name>
    <dbReference type="NCBI Taxonomy" id="2733690"/>
    <lineage>
        <taxon>Eukaryota</taxon>
        <taxon>Fungi</taxon>
        <taxon>Dikarya</taxon>
        <taxon>Basidiomycota</taxon>
        <taxon>Agaricomycotina</taxon>
        <taxon>Agaricomycetes</taxon>
        <taxon>Agaricomycetidae</taxon>
        <taxon>Agaricales</taxon>
        <taxon>Marasmiineae</taxon>
        <taxon>Mycenaceae</taxon>
        <taxon>Mycena</taxon>
    </lineage>
</organism>
<accession>A0A8H6XK03</accession>
<feature type="transmembrane region" description="Helical" evidence="2">
    <location>
        <begin position="248"/>
        <end position="269"/>
    </location>
</feature>
<gene>
    <name evidence="3" type="ORF">MVEN_01730600</name>
</gene>
<evidence type="ECO:0000256" key="1">
    <source>
        <dbReference type="SAM" id="MobiDB-lite"/>
    </source>
</evidence>
<evidence type="ECO:0000313" key="3">
    <source>
        <dbReference type="EMBL" id="KAF7343005.1"/>
    </source>
</evidence>
<feature type="region of interest" description="Disordered" evidence="1">
    <location>
        <begin position="191"/>
        <end position="224"/>
    </location>
</feature>
<keyword evidence="2" id="KW-0472">Membrane</keyword>
<sequence length="284" mass="31181">MPVPAPEQSLHLKQVAKLFNDIIASIRDGALSIEALEPQAIVWLKDARCKLMQDIEKKYYELERSRHDPLSQPNWAVDPSKCLYLYTSSLPTVLEPYSVAIGENLHQLLKDCGFQHTVHGSTSMACLYFRIQFPPQVAAAPRQDRLRTLQVEDEFSAFDSGGHGTRRGGTFAATNFGRLLLRLLADVREDNGGSNSETTMVAEGNGNADGDEGSGKEGATPDADETEIVRSSQVGTQHGILPTLESELFIWIPFVVVILSTLAAILVAVKESDQTLRKCVVNCI</sequence>
<reference evidence="3" key="1">
    <citation type="submission" date="2020-05" db="EMBL/GenBank/DDBJ databases">
        <title>Mycena genomes resolve the evolution of fungal bioluminescence.</title>
        <authorList>
            <person name="Tsai I.J."/>
        </authorList>
    </citation>
    <scope>NUCLEOTIDE SEQUENCE</scope>
    <source>
        <strain evidence="3">CCC161011</strain>
    </source>
</reference>
<keyword evidence="2" id="KW-1133">Transmembrane helix</keyword>
<dbReference type="AlphaFoldDB" id="A0A8H6XK03"/>
<keyword evidence="4" id="KW-1185">Reference proteome</keyword>
<dbReference type="EMBL" id="JACAZI010000016">
    <property type="protein sequence ID" value="KAF7343005.1"/>
    <property type="molecule type" value="Genomic_DNA"/>
</dbReference>
<proteinExistence type="predicted"/>